<keyword evidence="2" id="KW-1185">Reference proteome</keyword>
<protein>
    <submittedName>
        <fullName evidence="1">Uncharacterized protein</fullName>
    </submittedName>
</protein>
<organism evidence="1 2">
    <name type="scientific">Phyllobacterium zundukense</name>
    <dbReference type="NCBI Taxonomy" id="1867719"/>
    <lineage>
        <taxon>Bacteria</taxon>
        <taxon>Pseudomonadati</taxon>
        <taxon>Pseudomonadota</taxon>
        <taxon>Alphaproteobacteria</taxon>
        <taxon>Hyphomicrobiales</taxon>
        <taxon>Phyllobacteriaceae</taxon>
        <taxon>Phyllobacterium</taxon>
    </lineage>
</organism>
<name>A0A2N9VQR9_9HYPH</name>
<dbReference type="EMBL" id="MZMT01000053">
    <property type="protein sequence ID" value="PIO41837.1"/>
    <property type="molecule type" value="Genomic_DNA"/>
</dbReference>
<proteinExistence type="predicted"/>
<dbReference type="OrthoDB" id="9918244at2"/>
<evidence type="ECO:0000313" key="1">
    <source>
        <dbReference type="EMBL" id="PIO41837.1"/>
    </source>
</evidence>
<evidence type="ECO:0000313" key="2">
    <source>
        <dbReference type="Proteomes" id="UP000232163"/>
    </source>
</evidence>
<accession>A0A2N9VQR9</accession>
<reference evidence="1 2" key="1">
    <citation type="journal article" date="2017" name="Int J Environ Stud">
        <title>Does the Miocene-Pliocene relict legume Oxytropis triphylla form nitrogen-fixing nodules with a combination of bacterial strains?</title>
        <authorList>
            <person name="Safronova V."/>
            <person name="Belimov A."/>
            <person name="Sazanova A."/>
            <person name="Kuznetsova I."/>
            <person name="Popova J."/>
            <person name="Andronov E."/>
            <person name="Verkhozina A."/>
            <person name="Tikhonovich I."/>
        </authorList>
    </citation>
    <scope>NUCLEOTIDE SEQUENCE [LARGE SCALE GENOMIC DNA]</scope>
    <source>
        <strain evidence="1 2">Tri-38</strain>
    </source>
</reference>
<gene>
    <name evidence="1" type="ORF">B5P45_22420</name>
</gene>
<dbReference type="KEGG" id="pht:BLM14_11980"/>
<comment type="caution">
    <text evidence="1">The sequence shown here is derived from an EMBL/GenBank/DDBJ whole genome shotgun (WGS) entry which is preliminary data.</text>
</comment>
<dbReference type="AlphaFoldDB" id="A0A2N9VQR9"/>
<sequence>MNTISTYSRVDRLVALIVAEKPRAARLVDLVELAARIDPAMPMVELRKAWTLFNNYHRQPRLGRAPEKSKF</sequence>
<dbReference type="RefSeq" id="WP_099999596.1">
    <property type="nucleotide sequence ID" value="NZ_CP017940.1"/>
</dbReference>
<dbReference type="Proteomes" id="UP000232163">
    <property type="component" value="Unassembled WGS sequence"/>
</dbReference>